<keyword evidence="1" id="KW-0732">Signal</keyword>
<dbReference type="Pfam" id="PF13385">
    <property type="entry name" value="Laminin_G_3"/>
    <property type="match status" value="1"/>
</dbReference>
<evidence type="ECO:0000256" key="1">
    <source>
        <dbReference type="ARBA" id="ARBA00022729"/>
    </source>
</evidence>
<keyword evidence="4" id="KW-1185">Reference proteome</keyword>
<sequence>MKKITFFHGHLIKQGLVSQTKLLVMLLFVSSLSFAQVPTDAVAKYTFNGGSLINVADAGNGDLSGAAPTLRPDRFGGVDNAIRVNAVPRNGYTLTGTNDEISISFWISGSAPSGATQEIFDIRESNGAGDGISMRTSSSNTLVARFINGNTTHQAAQSNLSSIFDGGWHHIVFTTKKTASGIAFDNSVYVDGVLNETLSSGVDSGINQSFLSSNAVFRISTNDYYGNIDDIEIFDRALTATEVQDIYAHIPVDEIVYVDASATGNNDGTSWINAFTDLHSALAVTDGADQVWVAKGTYKPHASDRNESFVVNTNLYGGFAGTEATLSERDMSLIHTTNETILSGDLLGDDNAAVDFNDPSRDDNSTHVVEITTNNLTVDGVTISDGNADATSGDDRFGGGLFKAVAIANFTIKNSVIKNNVAFTGAGLNLTTTASESNMIVDACIIENNLANAAAGIDYHRSGSVATMNITVTNTLFKSNITDNDAVKNRNGVGAAALRLRAYFTSVTLNADVVNNTFVNNISAGSGGGDYPVVDISRNDGEWGTITVANNIFWANTDNLATLAKAIGRTATNSTRFGNTSASRIVKNNTDEDGLSLITGTTATSSTDPNLDVDFKLTAGSTSIDTGDNSLIPADITTDLLFNQRIFNTTVDRGAYEYDPSLGINDLIVSESDIKLYPNPTTSILNIDMTQNLKQVSIYSVLGSEVLRTQNETIDVSGLSNGIFLIKIEDENGNVSTKRFVKK</sequence>
<dbReference type="SUPFAM" id="SSF51126">
    <property type="entry name" value="Pectin lyase-like"/>
    <property type="match status" value="1"/>
</dbReference>
<proteinExistence type="predicted"/>
<dbReference type="NCBIfam" id="NF041518">
    <property type="entry name" value="choice_anch_Q"/>
    <property type="match status" value="1"/>
</dbReference>
<comment type="caution">
    <text evidence="3">The sequence shown here is derived from an EMBL/GenBank/DDBJ whole genome shotgun (WGS) entry which is preliminary data.</text>
</comment>
<evidence type="ECO:0000313" key="3">
    <source>
        <dbReference type="EMBL" id="MBF8148453.1"/>
    </source>
</evidence>
<dbReference type="SUPFAM" id="SSF49899">
    <property type="entry name" value="Concanavalin A-like lectins/glucanases"/>
    <property type="match status" value="1"/>
</dbReference>
<protein>
    <submittedName>
        <fullName evidence="3">T9SS type A sorting domain-containing protein</fullName>
    </submittedName>
</protein>
<dbReference type="Pfam" id="PF18962">
    <property type="entry name" value="Por_Secre_tail"/>
    <property type="match status" value="1"/>
</dbReference>
<dbReference type="InterPro" id="IPR013320">
    <property type="entry name" value="ConA-like_dom_sf"/>
</dbReference>
<evidence type="ECO:0000313" key="4">
    <source>
        <dbReference type="Proteomes" id="UP000611215"/>
    </source>
</evidence>
<feature type="domain" description="Secretion system C-terminal sorting" evidence="2">
    <location>
        <begin position="676"/>
        <end position="740"/>
    </location>
</feature>
<dbReference type="InterPro" id="IPR059226">
    <property type="entry name" value="Choice_anch_Q_dom"/>
</dbReference>
<dbReference type="EMBL" id="JADOET010000001">
    <property type="protein sequence ID" value="MBF8148453.1"/>
    <property type="molecule type" value="Genomic_DNA"/>
</dbReference>
<dbReference type="RefSeq" id="WP_195869740.1">
    <property type="nucleotide sequence ID" value="NZ_JADOET010000001.1"/>
</dbReference>
<dbReference type="Proteomes" id="UP000611215">
    <property type="component" value="Unassembled WGS sequence"/>
</dbReference>
<gene>
    <name evidence="3" type="ORF">ITJ86_01005</name>
</gene>
<organism evidence="3 4">
    <name type="scientific">Winogradskyella marina</name>
    <dbReference type="NCBI Taxonomy" id="2785530"/>
    <lineage>
        <taxon>Bacteria</taxon>
        <taxon>Pseudomonadati</taxon>
        <taxon>Bacteroidota</taxon>
        <taxon>Flavobacteriia</taxon>
        <taxon>Flavobacteriales</taxon>
        <taxon>Flavobacteriaceae</taxon>
        <taxon>Winogradskyella</taxon>
    </lineage>
</organism>
<name>A0ABS0EDE0_9FLAO</name>
<dbReference type="NCBIfam" id="TIGR04183">
    <property type="entry name" value="Por_Secre_tail"/>
    <property type="match status" value="1"/>
</dbReference>
<reference evidence="3 4" key="1">
    <citation type="submission" date="2020-11" db="EMBL/GenBank/DDBJ databases">
        <title>Winogradskyella marina sp. nov., isolated from marine sediment.</title>
        <authorList>
            <person name="Bo J."/>
            <person name="Wang S."/>
            <person name="Song X."/>
            <person name="Du Z."/>
        </authorList>
    </citation>
    <scope>NUCLEOTIDE SEQUENCE [LARGE SCALE GENOMIC DNA]</scope>
    <source>
        <strain evidence="3 4">F6397</strain>
    </source>
</reference>
<accession>A0ABS0EDE0</accession>
<dbReference type="InterPro" id="IPR026444">
    <property type="entry name" value="Secre_tail"/>
</dbReference>
<dbReference type="InterPro" id="IPR011050">
    <property type="entry name" value="Pectin_lyase_fold/virulence"/>
</dbReference>
<evidence type="ECO:0000259" key="2">
    <source>
        <dbReference type="Pfam" id="PF18962"/>
    </source>
</evidence>
<dbReference type="Gene3D" id="2.60.120.200">
    <property type="match status" value="1"/>
</dbReference>